<evidence type="ECO:0000313" key="3">
    <source>
        <dbReference type="EMBL" id="KAJ8951412.1"/>
    </source>
</evidence>
<evidence type="ECO:0000259" key="2">
    <source>
        <dbReference type="Pfam" id="PF05118"/>
    </source>
</evidence>
<dbReference type="GO" id="GO:0005783">
    <property type="term" value="C:endoplasmic reticulum"/>
    <property type="evidence" value="ECO:0007669"/>
    <property type="project" value="TreeGrafter"/>
</dbReference>
<dbReference type="Gene3D" id="2.60.120.330">
    <property type="entry name" value="B-lactam Antibiotic, Isopenicillin N Synthase, Chain"/>
    <property type="match status" value="1"/>
</dbReference>
<evidence type="ECO:0000313" key="4">
    <source>
        <dbReference type="Proteomes" id="UP001162162"/>
    </source>
</evidence>
<dbReference type="InterPro" id="IPR027443">
    <property type="entry name" value="IPNS-like_sf"/>
</dbReference>
<dbReference type="InterPro" id="IPR039038">
    <property type="entry name" value="ASPH"/>
</dbReference>
<dbReference type="GO" id="GO:0062101">
    <property type="term" value="F:peptidyl-aspartic acid 3-dioxygenase activity"/>
    <property type="evidence" value="ECO:0007669"/>
    <property type="project" value="InterPro"/>
</dbReference>
<sequence>MQVYEKGVANKVFLSKYQRSLYNVPRLTGKPWWEIEELPYLDMYRILRQNWQKIRDEGLAVLNLKGYFQDESENLKNTGDWKQFELFARGHKNTRNCDGALSPAASSREYRRPGSCKKGTNEIQRDTLGDSCVASLWAHTNCRLRVHLGLKVPLRTYIRVSEEIRAGKKEKYLCSTMASVTRSVA</sequence>
<dbReference type="PANTHER" id="PTHR12366:SF29">
    <property type="entry name" value="ASPARTYL BETA-HYDROXYLASE, ISOFORM L"/>
    <property type="match status" value="1"/>
</dbReference>
<dbReference type="AlphaFoldDB" id="A0AAV8YL25"/>
<feature type="domain" description="Aspartyl/asparaginy/proline hydroxylase" evidence="2">
    <location>
        <begin position="49"/>
        <end position="173"/>
    </location>
</feature>
<evidence type="ECO:0000256" key="1">
    <source>
        <dbReference type="ARBA" id="ARBA00007730"/>
    </source>
</evidence>
<dbReference type="PANTHER" id="PTHR12366">
    <property type="entry name" value="ASPARTYL/ASPARAGINYL BETA-HYDROXYLASE"/>
    <property type="match status" value="1"/>
</dbReference>
<comment type="similarity">
    <text evidence="1">Belongs to the aspartyl/asparaginyl beta-hydroxylase family.</text>
</comment>
<keyword evidence="4" id="KW-1185">Reference proteome</keyword>
<dbReference type="Proteomes" id="UP001162162">
    <property type="component" value="Unassembled WGS sequence"/>
</dbReference>
<comment type="caution">
    <text evidence="3">The sequence shown here is derived from an EMBL/GenBank/DDBJ whole genome shotgun (WGS) entry which is preliminary data.</text>
</comment>
<name>A0AAV8YL25_9CUCU</name>
<proteinExistence type="inferred from homology"/>
<gene>
    <name evidence="3" type="ORF">NQ318_006841</name>
</gene>
<protein>
    <recommendedName>
        <fullName evidence="2">Aspartyl/asparaginy/proline hydroxylase domain-containing protein</fullName>
    </recommendedName>
</protein>
<accession>A0AAV8YL25</accession>
<organism evidence="3 4">
    <name type="scientific">Aromia moschata</name>
    <dbReference type="NCBI Taxonomy" id="1265417"/>
    <lineage>
        <taxon>Eukaryota</taxon>
        <taxon>Metazoa</taxon>
        <taxon>Ecdysozoa</taxon>
        <taxon>Arthropoda</taxon>
        <taxon>Hexapoda</taxon>
        <taxon>Insecta</taxon>
        <taxon>Pterygota</taxon>
        <taxon>Neoptera</taxon>
        <taxon>Endopterygota</taxon>
        <taxon>Coleoptera</taxon>
        <taxon>Polyphaga</taxon>
        <taxon>Cucujiformia</taxon>
        <taxon>Chrysomeloidea</taxon>
        <taxon>Cerambycidae</taxon>
        <taxon>Cerambycinae</taxon>
        <taxon>Callichromatini</taxon>
        <taxon>Aromia</taxon>
    </lineage>
</organism>
<dbReference type="Pfam" id="PF05118">
    <property type="entry name" value="Asp_Arg_Hydrox"/>
    <property type="match status" value="1"/>
</dbReference>
<dbReference type="EMBL" id="JAPWTK010000084">
    <property type="protein sequence ID" value="KAJ8951412.1"/>
    <property type="molecule type" value="Genomic_DNA"/>
</dbReference>
<reference evidence="3" key="1">
    <citation type="journal article" date="2023" name="Insect Mol. Biol.">
        <title>Genome sequencing provides insights into the evolution of gene families encoding plant cell wall-degrading enzymes in longhorned beetles.</title>
        <authorList>
            <person name="Shin N.R."/>
            <person name="Okamura Y."/>
            <person name="Kirsch R."/>
            <person name="Pauchet Y."/>
        </authorList>
    </citation>
    <scope>NUCLEOTIDE SEQUENCE</scope>
    <source>
        <tissue evidence="3">Midgut</tissue>
    </source>
</reference>
<dbReference type="InterPro" id="IPR007803">
    <property type="entry name" value="Asp/Arg/Pro-Hydrxlase"/>
</dbReference>